<evidence type="ECO:0000313" key="2">
    <source>
        <dbReference type="Proteomes" id="UP000265520"/>
    </source>
</evidence>
<proteinExistence type="predicted"/>
<name>A0A392SH04_9FABA</name>
<protein>
    <submittedName>
        <fullName evidence="1">Uncharacterized protein</fullName>
    </submittedName>
</protein>
<dbReference type="AlphaFoldDB" id="A0A392SH04"/>
<dbReference type="EMBL" id="LXQA010382361">
    <property type="protein sequence ID" value="MCI48151.1"/>
    <property type="molecule type" value="Genomic_DNA"/>
</dbReference>
<dbReference type="Proteomes" id="UP000265520">
    <property type="component" value="Unassembled WGS sequence"/>
</dbReference>
<comment type="caution">
    <text evidence="1">The sequence shown here is derived from an EMBL/GenBank/DDBJ whole genome shotgun (WGS) entry which is preliminary data.</text>
</comment>
<accession>A0A392SH04</accession>
<sequence>MCCIGFLSYDHHFSSSLAAKSSEKVVKFIKWQSPSLGWVRLNTDGPSKVI</sequence>
<keyword evidence="2" id="KW-1185">Reference proteome</keyword>
<reference evidence="1 2" key="1">
    <citation type="journal article" date="2018" name="Front. Plant Sci.">
        <title>Red Clover (Trifolium pratense) and Zigzag Clover (T. medium) - A Picture of Genomic Similarities and Differences.</title>
        <authorList>
            <person name="Dluhosova J."/>
            <person name="Istvanek J."/>
            <person name="Nedelnik J."/>
            <person name="Repkova J."/>
        </authorList>
    </citation>
    <scope>NUCLEOTIDE SEQUENCE [LARGE SCALE GENOMIC DNA]</scope>
    <source>
        <strain evidence="2">cv. 10/8</strain>
        <tissue evidence="1">Leaf</tissue>
    </source>
</reference>
<organism evidence="1 2">
    <name type="scientific">Trifolium medium</name>
    <dbReference type="NCBI Taxonomy" id="97028"/>
    <lineage>
        <taxon>Eukaryota</taxon>
        <taxon>Viridiplantae</taxon>
        <taxon>Streptophyta</taxon>
        <taxon>Embryophyta</taxon>
        <taxon>Tracheophyta</taxon>
        <taxon>Spermatophyta</taxon>
        <taxon>Magnoliopsida</taxon>
        <taxon>eudicotyledons</taxon>
        <taxon>Gunneridae</taxon>
        <taxon>Pentapetalae</taxon>
        <taxon>rosids</taxon>
        <taxon>fabids</taxon>
        <taxon>Fabales</taxon>
        <taxon>Fabaceae</taxon>
        <taxon>Papilionoideae</taxon>
        <taxon>50 kb inversion clade</taxon>
        <taxon>NPAAA clade</taxon>
        <taxon>Hologalegina</taxon>
        <taxon>IRL clade</taxon>
        <taxon>Trifolieae</taxon>
        <taxon>Trifolium</taxon>
    </lineage>
</organism>
<evidence type="ECO:0000313" key="1">
    <source>
        <dbReference type="EMBL" id="MCI48151.1"/>
    </source>
</evidence>